<feature type="region of interest" description="Disordered" evidence="1">
    <location>
        <begin position="158"/>
        <end position="180"/>
    </location>
</feature>
<feature type="transmembrane region" description="Helical" evidence="2">
    <location>
        <begin position="264"/>
        <end position="291"/>
    </location>
</feature>
<feature type="transmembrane region" description="Helical" evidence="2">
    <location>
        <begin position="327"/>
        <end position="350"/>
    </location>
</feature>
<feature type="region of interest" description="Disordered" evidence="1">
    <location>
        <begin position="100"/>
        <end position="141"/>
    </location>
</feature>
<organism evidence="3 4">
    <name type="scientific">Mycena chlorophos</name>
    <name type="common">Agaric fungus</name>
    <name type="synonym">Agaricus chlorophos</name>
    <dbReference type="NCBI Taxonomy" id="658473"/>
    <lineage>
        <taxon>Eukaryota</taxon>
        <taxon>Fungi</taxon>
        <taxon>Dikarya</taxon>
        <taxon>Basidiomycota</taxon>
        <taxon>Agaricomycotina</taxon>
        <taxon>Agaricomycetes</taxon>
        <taxon>Agaricomycetidae</taxon>
        <taxon>Agaricales</taxon>
        <taxon>Marasmiineae</taxon>
        <taxon>Mycenaceae</taxon>
        <taxon>Mycena</taxon>
    </lineage>
</organism>
<sequence length="712" mass="75257">MDINDARPAMRVTGDDKDKIHAIFALQAAQRHEKIGGVARPPSCLVPLRLSSRSRHLSFLDHDEDDDNALAPVDATRPRPTCLKKMAVFLHNAIFVPDPDAEPDSPGLPTPGHTGHNRTTSTSSLHTLTVSESSHPLLPTTSEPAYLDLLARQPAHPSLGRRSALSFDGDPTTAQERKEQEERVLRRRLVRLRYARTGLEVIVGGWAVYTTTRYFLALAKMSGLPAGEGAATALGTTSAGSILALVASVLIPRLRRQRLLPRPFVVVLLRYATALLVLAPGFVNFVLVFAWRTASSAALDKIGVRCGLDIDVVWSVGRGCGGGVSDWGHWLVLAIVRLLVTVAVLTIYLLSVTSYDETRHHGRHASSDSTFHPSPPMSANPSSASVNPKLTPAPERRSLRRSQRPKSTGSSRSGSQSPKHSVVATSSTSRTLYSDHNDFDPYADLPSPPASTASGSGSRSTSPPTGLTEADRELYSFVDRFRSLVSQVSQETEYGRSISPHAPAVNEFGLPVGSSSASARRDADRVLILNSYIRRMPTIESLGSREVGSGTGTTTGAPSIAGSSDYGGSVAGGRRPSTSRPASLSMSVVGSPSIPPSAAPTPTTPTSLSLARISALVEGGAVEQSPQLDSPVARVMRRTSNASASSSGSFYTSSPAHTPIAEEPPELGLGPLAPPGLPSRASVRPLPRPPPPSATFPPMSVSGAAPPRTGTA</sequence>
<feature type="compositionally biased region" description="Polar residues" evidence="1">
    <location>
        <begin position="576"/>
        <end position="590"/>
    </location>
</feature>
<feature type="transmembrane region" description="Helical" evidence="2">
    <location>
        <begin position="229"/>
        <end position="252"/>
    </location>
</feature>
<feature type="compositionally biased region" description="Low complexity" evidence="1">
    <location>
        <begin position="450"/>
        <end position="466"/>
    </location>
</feature>
<feature type="compositionally biased region" description="Pro residues" evidence="1">
    <location>
        <begin position="686"/>
        <end position="695"/>
    </location>
</feature>
<reference evidence="3" key="1">
    <citation type="submission" date="2014-09" db="EMBL/GenBank/DDBJ databases">
        <title>Genome sequence of the luminous mushroom Mycena chlorophos for searching fungal bioluminescence genes.</title>
        <authorList>
            <person name="Tanaka Y."/>
            <person name="Kasuga D."/>
            <person name="Oba Y."/>
            <person name="Hase S."/>
            <person name="Sato K."/>
            <person name="Oba Y."/>
            <person name="Sakakibara Y."/>
        </authorList>
    </citation>
    <scope>NUCLEOTIDE SEQUENCE</scope>
</reference>
<name>A0ABQ0LEK7_MYCCL</name>
<keyword evidence="2" id="KW-1133">Transmembrane helix</keyword>
<feature type="compositionally biased region" description="Low complexity" evidence="1">
    <location>
        <begin position="405"/>
        <end position="421"/>
    </location>
</feature>
<accession>A0ABQ0LEK7</accession>
<proteinExistence type="predicted"/>
<evidence type="ECO:0000313" key="4">
    <source>
        <dbReference type="Proteomes" id="UP000815677"/>
    </source>
</evidence>
<feature type="compositionally biased region" description="Pro residues" evidence="1">
    <location>
        <begin position="593"/>
        <end position="603"/>
    </location>
</feature>
<protein>
    <submittedName>
        <fullName evidence="3">Uncharacterized protein</fullName>
    </submittedName>
</protein>
<feature type="region of interest" description="Disordered" evidence="1">
    <location>
        <begin position="543"/>
        <end position="606"/>
    </location>
</feature>
<gene>
    <name evidence="3" type="ORF">MCHLO_06846</name>
</gene>
<evidence type="ECO:0000313" key="3">
    <source>
        <dbReference type="EMBL" id="GAT49538.1"/>
    </source>
</evidence>
<feature type="region of interest" description="Disordered" evidence="1">
    <location>
        <begin position="638"/>
        <end position="712"/>
    </location>
</feature>
<feature type="compositionally biased region" description="Low complexity" evidence="1">
    <location>
        <begin position="119"/>
        <end position="135"/>
    </location>
</feature>
<dbReference type="Proteomes" id="UP000815677">
    <property type="component" value="Unassembled WGS sequence"/>
</dbReference>
<evidence type="ECO:0000256" key="1">
    <source>
        <dbReference type="SAM" id="MobiDB-lite"/>
    </source>
</evidence>
<dbReference type="EMBL" id="DF845605">
    <property type="protein sequence ID" value="GAT49538.1"/>
    <property type="molecule type" value="Genomic_DNA"/>
</dbReference>
<feature type="compositionally biased region" description="Polar residues" evidence="1">
    <location>
        <begin position="423"/>
        <end position="432"/>
    </location>
</feature>
<feature type="transmembrane region" description="Helical" evidence="2">
    <location>
        <begin position="192"/>
        <end position="209"/>
    </location>
</feature>
<evidence type="ECO:0000256" key="2">
    <source>
        <dbReference type="SAM" id="Phobius"/>
    </source>
</evidence>
<feature type="compositionally biased region" description="Low complexity" evidence="1">
    <location>
        <begin position="552"/>
        <end position="564"/>
    </location>
</feature>
<keyword evidence="2" id="KW-0472">Membrane</keyword>
<feature type="compositionally biased region" description="Low complexity" evidence="1">
    <location>
        <begin position="640"/>
        <end position="656"/>
    </location>
</feature>
<keyword evidence="2" id="KW-0812">Transmembrane</keyword>
<feature type="compositionally biased region" description="Low complexity" evidence="1">
    <location>
        <begin position="379"/>
        <end position="388"/>
    </location>
</feature>
<keyword evidence="4" id="KW-1185">Reference proteome</keyword>
<feature type="region of interest" description="Disordered" evidence="1">
    <location>
        <begin position="361"/>
        <end position="468"/>
    </location>
</feature>